<name>A0A9W6T0S8_CANBO</name>
<evidence type="ECO:0000256" key="9">
    <source>
        <dbReference type="SAM" id="MobiDB-lite"/>
    </source>
</evidence>
<evidence type="ECO:0000256" key="7">
    <source>
        <dbReference type="ARBA" id="ARBA00023157"/>
    </source>
</evidence>
<dbReference type="InterPro" id="IPR039799">
    <property type="entry name" value="ALR/ERV"/>
</dbReference>
<comment type="cofactor">
    <cofactor evidence="1 8">
        <name>FAD</name>
        <dbReference type="ChEBI" id="CHEBI:57692"/>
    </cofactor>
</comment>
<dbReference type="PANTHER" id="PTHR12645:SF0">
    <property type="entry name" value="FAD-LINKED SULFHYDRYL OXIDASE ALR"/>
    <property type="match status" value="1"/>
</dbReference>
<evidence type="ECO:0000256" key="1">
    <source>
        <dbReference type="ARBA" id="ARBA00001974"/>
    </source>
</evidence>
<feature type="region of interest" description="Disordered" evidence="9">
    <location>
        <begin position="53"/>
        <end position="72"/>
    </location>
</feature>
<dbReference type="Pfam" id="PF04777">
    <property type="entry name" value="Evr1_Alr"/>
    <property type="match status" value="1"/>
</dbReference>
<keyword evidence="12" id="KW-1185">Reference proteome</keyword>
<dbReference type="InterPro" id="IPR036774">
    <property type="entry name" value="ERV/ALR_sulphydryl_oxid_sf"/>
</dbReference>
<sequence length="182" mass="20246">MANDPNMPPGGYPAPPGKPVFGPNADFKFATSSKDATSALSGMGAAFGGAFSKGGKPKKVPEKKEIAQQKECPPDVEELGRASWTLLHTIAASYPENPSLEEQLEMKVFINIFSKIYPCWFCAGDFQKFIKLDEPKVRTQEDFGRWLCNAHNSVNVKLGKPVFDCNLWKERWKDGWKDGRCD</sequence>
<evidence type="ECO:0000256" key="5">
    <source>
        <dbReference type="ARBA" id="ARBA00023002"/>
    </source>
</evidence>
<comment type="catalytic activity">
    <reaction evidence="8">
        <text>2 R'C(R)SH + O2 = R'C(R)S-S(R)CR' + H2O2</text>
        <dbReference type="Rhea" id="RHEA:17357"/>
        <dbReference type="ChEBI" id="CHEBI:15379"/>
        <dbReference type="ChEBI" id="CHEBI:16240"/>
        <dbReference type="ChEBI" id="CHEBI:16520"/>
        <dbReference type="ChEBI" id="CHEBI:17412"/>
        <dbReference type="EC" id="1.8.3.2"/>
    </reaction>
</comment>
<keyword evidence="3 8" id="KW-0285">Flavoprotein</keyword>
<evidence type="ECO:0000256" key="8">
    <source>
        <dbReference type="RuleBase" id="RU371123"/>
    </source>
</evidence>
<feature type="compositionally biased region" description="Basic and acidic residues" evidence="9">
    <location>
        <begin position="59"/>
        <end position="68"/>
    </location>
</feature>
<evidence type="ECO:0000313" key="12">
    <source>
        <dbReference type="Proteomes" id="UP001165120"/>
    </source>
</evidence>
<dbReference type="AlphaFoldDB" id="A0A9W6T0S8"/>
<evidence type="ECO:0000256" key="6">
    <source>
        <dbReference type="ARBA" id="ARBA00023128"/>
    </source>
</evidence>
<feature type="domain" description="ERV/ALR sulfhydryl oxidase" evidence="10">
    <location>
        <begin position="72"/>
        <end position="172"/>
    </location>
</feature>
<reference evidence="11" key="1">
    <citation type="submission" date="2023-04" db="EMBL/GenBank/DDBJ databases">
        <title>Candida boidinii NBRC 10035.</title>
        <authorList>
            <person name="Ichikawa N."/>
            <person name="Sato H."/>
            <person name="Tonouchi N."/>
        </authorList>
    </citation>
    <scope>NUCLEOTIDE SEQUENCE</scope>
    <source>
        <strain evidence="11">NBRC 10035</strain>
    </source>
</reference>
<organism evidence="11 12">
    <name type="scientific">Candida boidinii</name>
    <name type="common">Yeast</name>
    <dbReference type="NCBI Taxonomy" id="5477"/>
    <lineage>
        <taxon>Eukaryota</taxon>
        <taxon>Fungi</taxon>
        <taxon>Dikarya</taxon>
        <taxon>Ascomycota</taxon>
        <taxon>Saccharomycotina</taxon>
        <taxon>Pichiomycetes</taxon>
        <taxon>Pichiales</taxon>
        <taxon>Pichiaceae</taxon>
        <taxon>Ogataea</taxon>
        <taxon>Ogataea/Candida clade</taxon>
    </lineage>
</organism>
<accession>A0A9W6T0S8</accession>
<keyword evidence="6" id="KW-0496">Mitochondrion</keyword>
<protein>
    <recommendedName>
        <fullName evidence="8">Sulfhydryl oxidase</fullName>
        <ecNumber evidence="8">1.8.3.2</ecNumber>
    </recommendedName>
</protein>
<dbReference type="PANTHER" id="PTHR12645">
    <property type="entry name" value="ALR/ERV"/>
    <property type="match status" value="1"/>
</dbReference>
<gene>
    <name evidence="11" type="ORF">Cboi02_000373300</name>
</gene>
<evidence type="ECO:0000313" key="11">
    <source>
        <dbReference type="EMBL" id="GME72718.1"/>
    </source>
</evidence>
<feature type="region of interest" description="Disordered" evidence="9">
    <location>
        <begin position="1"/>
        <end position="25"/>
    </location>
</feature>
<evidence type="ECO:0000256" key="2">
    <source>
        <dbReference type="ARBA" id="ARBA00004569"/>
    </source>
</evidence>
<dbReference type="GO" id="GO:0050660">
    <property type="term" value="F:flavin adenine dinucleotide binding"/>
    <property type="evidence" value="ECO:0007669"/>
    <property type="project" value="TreeGrafter"/>
</dbReference>
<keyword evidence="4 8" id="KW-0274">FAD</keyword>
<feature type="compositionally biased region" description="Pro residues" evidence="9">
    <location>
        <begin position="1"/>
        <end position="18"/>
    </location>
</feature>
<dbReference type="EMBL" id="BSXN01001346">
    <property type="protein sequence ID" value="GME72718.1"/>
    <property type="molecule type" value="Genomic_DNA"/>
</dbReference>
<evidence type="ECO:0000256" key="4">
    <source>
        <dbReference type="ARBA" id="ARBA00022827"/>
    </source>
</evidence>
<keyword evidence="5 8" id="KW-0560">Oxidoreductase</keyword>
<dbReference type="EC" id="1.8.3.2" evidence="8"/>
<proteinExistence type="predicted"/>
<evidence type="ECO:0000256" key="3">
    <source>
        <dbReference type="ARBA" id="ARBA00022630"/>
    </source>
</evidence>
<dbReference type="GO" id="GO:0005758">
    <property type="term" value="C:mitochondrial intermembrane space"/>
    <property type="evidence" value="ECO:0007669"/>
    <property type="project" value="UniProtKB-SubCell"/>
</dbReference>
<comment type="subcellular location">
    <subcellularLocation>
        <location evidence="2">Mitochondrion intermembrane space</location>
    </subcellularLocation>
</comment>
<dbReference type="GO" id="GO:0016971">
    <property type="term" value="F:flavin-dependent sulfhydryl oxidase activity"/>
    <property type="evidence" value="ECO:0007669"/>
    <property type="project" value="InterPro"/>
</dbReference>
<evidence type="ECO:0000259" key="10">
    <source>
        <dbReference type="PROSITE" id="PS51324"/>
    </source>
</evidence>
<dbReference type="FunFam" id="1.20.120.310:FF:000003">
    <property type="entry name" value="Sulfhydryl oxidase"/>
    <property type="match status" value="1"/>
</dbReference>
<keyword evidence="7" id="KW-1015">Disulfide bond</keyword>
<dbReference type="SUPFAM" id="SSF69000">
    <property type="entry name" value="FAD-dependent thiol oxidase"/>
    <property type="match status" value="1"/>
</dbReference>
<dbReference type="PROSITE" id="PS51324">
    <property type="entry name" value="ERV_ALR"/>
    <property type="match status" value="1"/>
</dbReference>
<dbReference type="InterPro" id="IPR017905">
    <property type="entry name" value="ERV/ALR_sulphydryl_oxidase"/>
</dbReference>
<dbReference type="Gene3D" id="1.20.120.310">
    <property type="entry name" value="ERV/ALR sulfhydryl oxidase domain"/>
    <property type="match status" value="1"/>
</dbReference>
<dbReference type="Proteomes" id="UP001165120">
    <property type="component" value="Unassembled WGS sequence"/>
</dbReference>
<comment type="caution">
    <text evidence="11">The sequence shown here is derived from an EMBL/GenBank/DDBJ whole genome shotgun (WGS) entry which is preliminary data.</text>
</comment>